<dbReference type="Pfam" id="PF05175">
    <property type="entry name" value="MTS"/>
    <property type="match status" value="1"/>
</dbReference>
<comment type="caution">
    <text evidence="6">The sequence shown here is derived from an EMBL/GenBank/DDBJ whole genome shotgun (WGS) entry which is preliminary data.</text>
</comment>
<keyword evidence="7" id="KW-1185">Reference proteome</keyword>
<evidence type="ECO:0000256" key="3">
    <source>
        <dbReference type="ARBA" id="ARBA00022679"/>
    </source>
</evidence>
<dbReference type="PROSITE" id="PS00092">
    <property type="entry name" value="N6_MTASE"/>
    <property type="match status" value="1"/>
</dbReference>
<evidence type="ECO:0000256" key="2">
    <source>
        <dbReference type="ARBA" id="ARBA00022603"/>
    </source>
</evidence>
<gene>
    <name evidence="6" type="ORF">MMUR_01760</name>
</gene>
<evidence type="ECO:0000259" key="5">
    <source>
        <dbReference type="Pfam" id="PF05175"/>
    </source>
</evidence>
<evidence type="ECO:0000256" key="4">
    <source>
        <dbReference type="ARBA" id="ARBA00022691"/>
    </source>
</evidence>
<dbReference type="Gene3D" id="3.40.50.150">
    <property type="entry name" value="Vaccinia Virus protein VP39"/>
    <property type="match status" value="1"/>
</dbReference>
<dbReference type="InterPro" id="IPR007848">
    <property type="entry name" value="Small_mtfrase_dom"/>
</dbReference>
<dbReference type="InterPro" id="IPR052190">
    <property type="entry name" value="Euk-Arch_PrmC-MTase"/>
</dbReference>
<sequence length="159" mass="16317">MLPDTRRPIVAAAGVYRPQEDSRLLIDTLERSTVVVGRRVADLCTGSGIVAIAAAELGAESVTAWDISEPAVLCARRNADAAGVAVDVRLGAFDGALADGPYDVVVTNPPYVPTSSGAGIHVPSGADPPGPGMAATTGAPSWIRCVPLRLICWPTVAQC</sequence>
<comment type="similarity">
    <text evidence="1">Belongs to the eukaryotic/archaeal PrmC-related family.</text>
</comment>
<dbReference type="CDD" id="cd02440">
    <property type="entry name" value="AdoMet_MTases"/>
    <property type="match status" value="1"/>
</dbReference>
<dbReference type="SUPFAM" id="SSF53335">
    <property type="entry name" value="S-adenosyl-L-methionine-dependent methyltransferases"/>
    <property type="match status" value="1"/>
</dbReference>
<dbReference type="GO" id="GO:0032259">
    <property type="term" value="P:methylation"/>
    <property type="evidence" value="ECO:0007669"/>
    <property type="project" value="UniProtKB-KW"/>
</dbReference>
<dbReference type="GO" id="GO:0008757">
    <property type="term" value="F:S-adenosylmethionine-dependent methyltransferase activity"/>
    <property type="evidence" value="ECO:0007669"/>
    <property type="project" value="TreeGrafter"/>
</dbReference>
<accession>A0A7I9WFC8</accession>
<proteinExistence type="inferred from homology"/>
<name>A0A7I9WFC8_9MYCO</name>
<evidence type="ECO:0000313" key="6">
    <source>
        <dbReference type="EMBL" id="GFG56040.1"/>
    </source>
</evidence>
<evidence type="ECO:0000256" key="1">
    <source>
        <dbReference type="ARBA" id="ARBA00006149"/>
    </source>
</evidence>
<dbReference type="PANTHER" id="PTHR45875:SF1">
    <property type="entry name" value="METHYLTRANSFERASE N6AMT1"/>
    <property type="match status" value="1"/>
</dbReference>
<keyword evidence="2" id="KW-0489">Methyltransferase</keyword>
<evidence type="ECO:0000313" key="7">
    <source>
        <dbReference type="Proteomes" id="UP000465241"/>
    </source>
</evidence>
<dbReference type="GO" id="GO:0008276">
    <property type="term" value="F:protein methyltransferase activity"/>
    <property type="evidence" value="ECO:0007669"/>
    <property type="project" value="TreeGrafter"/>
</dbReference>
<dbReference type="PANTHER" id="PTHR45875">
    <property type="entry name" value="METHYLTRANSFERASE N6AMT1"/>
    <property type="match status" value="1"/>
</dbReference>
<dbReference type="Proteomes" id="UP000465241">
    <property type="component" value="Unassembled WGS sequence"/>
</dbReference>
<keyword evidence="3" id="KW-0808">Transferase</keyword>
<dbReference type="AlphaFoldDB" id="A0A7I9WFC8"/>
<dbReference type="GO" id="GO:0003676">
    <property type="term" value="F:nucleic acid binding"/>
    <property type="evidence" value="ECO:0007669"/>
    <property type="project" value="InterPro"/>
</dbReference>
<protein>
    <recommendedName>
        <fullName evidence="5">Methyltransferase small domain-containing protein</fullName>
    </recommendedName>
</protein>
<dbReference type="InterPro" id="IPR002052">
    <property type="entry name" value="DNA_methylase_N6_adenine_CS"/>
</dbReference>
<keyword evidence="4" id="KW-0949">S-adenosyl-L-methionine</keyword>
<reference evidence="6 7" key="1">
    <citation type="journal article" date="2019" name="Emerg. Microbes Infect.">
        <title>Comprehensive subspecies identification of 175 nontuberculous mycobacteria species based on 7547 genomic profiles.</title>
        <authorList>
            <person name="Matsumoto Y."/>
            <person name="Kinjo T."/>
            <person name="Motooka D."/>
            <person name="Nabeya D."/>
            <person name="Jung N."/>
            <person name="Uechi K."/>
            <person name="Horii T."/>
            <person name="Iida T."/>
            <person name="Fujita J."/>
            <person name="Nakamura S."/>
        </authorList>
    </citation>
    <scope>NUCLEOTIDE SEQUENCE [LARGE SCALE GENOMIC DNA]</scope>
    <source>
        <strain evidence="6 7">JCM 13392</strain>
    </source>
</reference>
<feature type="domain" description="Methyltransferase small" evidence="5">
    <location>
        <begin position="20"/>
        <end position="112"/>
    </location>
</feature>
<dbReference type="GO" id="GO:0035657">
    <property type="term" value="C:eRF1 methyltransferase complex"/>
    <property type="evidence" value="ECO:0007669"/>
    <property type="project" value="TreeGrafter"/>
</dbReference>
<dbReference type="EMBL" id="BLKT01000003">
    <property type="protein sequence ID" value="GFG56040.1"/>
    <property type="molecule type" value="Genomic_DNA"/>
</dbReference>
<organism evidence="6 7">
    <name type="scientific">Mycolicibacterium murale</name>
    <dbReference type="NCBI Taxonomy" id="182220"/>
    <lineage>
        <taxon>Bacteria</taxon>
        <taxon>Bacillati</taxon>
        <taxon>Actinomycetota</taxon>
        <taxon>Actinomycetes</taxon>
        <taxon>Mycobacteriales</taxon>
        <taxon>Mycobacteriaceae</taxon>
        <taxon>Mycolicibacterium</taxon>
    </lineage>
</organism>
<dbReference type="InterPro" id="IPR029063">
    <property type="entry name" value="SAM-dependent_MTases_sf"/>
</dbReference>